<gene>
    <name evidence="2" type="ORF">J4D97_18590</name>
</gene>
<keyword evidence="3" id="KW-1185">Reference proteome</keyword>
<sequence>MLYLLTEAAYFLLRAFRLIPALLWWALAGLVFAGLNLALQDEVWPNTPAAAPAAELLALSCLPVAQWGMIIALERIRQTVRNTFWWACWSLAWLLSILVFAGLVLLCVFGGVEVLRQ</sequence>
<feature type="transmembrane region" description="Helical" evidence="1">
    <location>
        <begin position="84"/>
        <end position="112"/>
    </location>
</feature>
<feature type="transmembrane region" description="Helical" evidence="1">
    <location>
        <begin position="51"/>
        <end position="72"/>
    </location>
</feature>
<dbReference type="EMBL" id="JAGETX010000015">
    <property type="protein sequence ID" value="MBO3272664.1"/>
    <property type="molecule type" value="Genomic_DNA"/>
</dbReference>
<proteinExistence type="predicted"/>
<evidence type="ECO:0000313" key="3">
    <source>
        <dbReference type="Proteomes" id="UP000670527"/>
    </source>
</evidence>
<keyword evidence="1" id="KW-1133">Transmembrane helix</keyword>
<evidence type="ECO:0000313" key="2">
    <source>
        <dbReference type="EMBL" id="MBO3272664.1"/>
    </source>
</evidence>
<comment type="caution">
    <text evidence="2">The sequence shown here is derived from an EMBL/GenBank/DDBJ whole genome shotgun (WGS) entry which is preliminary data.</text>
</comment>
<dbReference type="Proteomes" id="UP000670527">
    <property type="component" value="Unassembled WGS sequence"/>
</dbReference>
<protein>
    <submittedName>
        <fullName evidence="2">Uncharacterized protein</fullName>
    </submittedName>
</protein>
<dbReference type="RefSeq" id="WP_208308888.1">
    <property type="nucleotide sequence ID" value="NZ_JAGETX010000015.1"/>
</dbReference>
<name>A0ABS3TG80_9BACT</name>
<accession>A0ABS3TG80</accession>
<reference evidence="2 3" key="1">
    <citation type="submission" date="2021-03" db="EMBL/GenBank/DDBJ databases">
        <authorList>
            <person name="Kim M.K."/>
        </authorList>
    </citation>
    <scope>NUCLEOTIDE SEQUENCE [LARGE SCALE GENOMIC DNA]</scope>
    <source>
        <strain evidence="2 3">BT507</strain>
    </source>
</reference>
<keyword evidence="1" id="KW-0812">Transmembrane</keyword>
<organism evidence="2 3">
    <name type="scientific">Hymenobacter defluvii</name>
    <dbReference type="NCBI Taxonomy" id="2054411"/>
    <lineage>
        <taxon>Bacteria</taxon>
        <taxon>Pseudomonadati</taxon>
        <taxon>Bacteroidota</taxon>
        <taxon>Cytophagia</taxon>
        <taxon>Cytophagales</taxon>
        <taxon>Hymenobacteraceae</taxon>
        <taxon>Hymenobacter</taxon>
    </lineage>
</organism>
<evidence type="ECO:0000256" key="1">
    <source>
        <dbReference type="SAM" id="Phobius"/>
    </source>
</evidence>
<feature type="transmembrane region" description="Helical" evidence="1">
    <location>
        <begin position="21"/>
        <end position="39"/>
    </location>
</feature>
<keyword evidence="1" id="KW-0472">Membrane</keyword>